<organism evidence="1 2">
    <name type="scientific">Dysosmobacter welbionis</name>
    <dbReference type="NCBI Taxonomy" id="2093857"/>
    <lineage>
        <taxon>Bacteria</taxon>
        <taxon>Bacillati</taxon>
        <taxon>Bacillota</taxon>
        <taxon>Clostridia</taxon>
        <taxon>Eubacteriales</taxon>
        <taxon>Oscillospiraceae</taxon>
        <taxon>Dysosmobacter</taxon>
    </lineage>
</organism>
<dbReference type="RefSeq" id="WP_119310829.1">
    <property type="nucleotide sequence ID" value="NZ_CAUWCU010000014.1"/>
</dbReference>
<dbReference type="EMBL" id="CP034413">
    <property type="protein sequence ID" value="QCI60584.1"/>
    <property type="molecule type" value="Genomic_DNA"/>
</dbReference>
<protein>
    <submittedName>
        <fullName evidence="1">Uncharacterized protein</fullName>
    </submittedName>
</protein>
<proteinExistence type="predicted"/>
<gene>
    <name evidence="1" type="ORF">EIO64_16385</name>
</gene>
<dbReference type="GeneID" id="89522517"/>
<name>A0A4D7ALZ4_9FIRM</name>
<keyword evidence="2" id="KW-1185">Reference proteome</keyword>
<sequence>MCERTCARDREIEVNMTVKKEMSPDTVIKLRFDPSDTADVVYQRFNAKVQEVKNVLEDTSFGALAGAFHLAPGLLLKFLVWALQVSDYFGCLPGSITHLSHFHGSLYITFMASLGIPPIFHRLYDFGNVPVFWSFGRKRQAFEYQWDGTVARRR</sequence>
<evidence type="ECO:0000313" key="1">
    <source>
        <dbReference type="EMBL" id="QCI60584.1"/>
    </source>
</evidence>
<dbReference type="KEGG" id="obj:EIO64_16385"/>
<dbReference type="AlphaFoldDB" id="A0A4D7ALZ4"/>
<dbReference type="Proteomes" id="UP000298642">
    <property type="component" value="Chromosome"/>
</dbReference>
<evidence type="ECO:0000313" key="2">
    <source>
        <dbReference type="Proteomes" id="UP000298642"/>
    </source>
</evidence>
<accession>A0A4D7ALZ4</accession>
<reference evidence="2" key="1">
    <citation type="submission" date="2018-12" db="EMBL/GenBank/DDBJ databases">
        <title>Dusodibacter welbiota gen. nov., sp. nov., isolated from human faeces and emended description of the Oscillibacter genus.</title>
        <authorList>
            <person name="Le Roy T."/>
            <person name="Van der Smissen P."/>
            <person name="Delzenne N."/>
            <person name="Muccioli G."/>
            <person name="Collet J.F."/>
            <person name="Cani P.D."/>
        </authorList>
    </citation>
    <scope>NUCLEOTIDE SEQUENCE [LARGE SCALE GENOMIC DNA]</scope>
    <source>
        <strain evidence="2">J115</strain>
    </source>
</reference>